<reference evidence="3" key="1">
    <citation type="journal article" date="2020" name="mSystems">
        <title>Genome- and Community-Level Interaction Insights into Carbon Utilization and Element Cycling Functions of Hydrothermarchaeota in Hydrothermal Sediment.</title>
        <authorList>
            <person name="Zhou Z."/>
            <person name="Liu Y."/>
            <person name="Xu W."/>
            <person name="Pan J."/>
            <person name="Luo Z.H."/>
            <person name="Li M."/>
        </authorList>
    </citation>
    <scope>NUCLEOTIDE SEQUENCE [LARGE SCALE GENOMIC DNA]</scope>
    <source>
        <strain evidence="3">SpSt-374</strain>
    </source>
</reference>
<proteinExistence type="predicted"/>
<sequence length="276" mass="28311">MAGLTTDGFYDFTAGDDTLTIETAPERGTIASAPQGVRALEGDDNIFGSTAADNINGNQGGDSLYGAFGDDYLRGGRDSDLVNGEDGSDILNGNKGEDFVIGGAGNDTVRGGQDADLLLGGEGNDLLIGDLGFDGLTGNAGADWFVLRSDAIDSIGGDALLDFRAAEGDKIILTGGLTEADLTFQEKNLSISDLINIFPLPGDLEIPPEFLTPQVFRMAAQQLLGVDIDPDGNNVITGTSIVVASTGAELGFAVNVTAADMTGNFQAAPPDLLSLG</sequence>
<dbReference type="GO" id="GO:0005576">
    <property type="term" value="C:extracellular region"/>
    <property type="evidence" value="ECO:0007669"/>
    <property type="project" value="UniProtKB-SubCell"/>
</dbReference>
<dbReference type="InterPro" id="IPR011049">
    <property type="entry name" value="Serralysin-like_metalloprot_C"/>
</dbReference>
<dbReference type="GO" id="GO:0005509">
    <property type="term" value="F:calcium ion binding"/>
    <property type="evidence" value="ECO:0007669"/>
    <property type="project" value="InterPro"/>
</dbReference>
<comment type="subcellular location">
    <subcellularLocation>
        <location evidence="1">Secreted</location>
    </subcellularLocation>
</comment>
<dbReference type="PANTHER" id="PTHR38340">
    <property type="entry name" value="S-LAYER PROTEIN"/>
    <property type="match status" value="1"/>
</dbReference>
<dbReference type="Gene3D" id="2.150.10.10">
    <property type="entry name" value="Serralysin-like metalloprotease, C-terminal"/>
    <property type="match status" value="2"/>
</dbReference>
<keyword evidence="2" id="KW-0964">Secreted</keyword>
<dbReference type="PRINTS" id="PR00313">
    <property type="entry name" value="CABNDNGRPT"/>
</dbReference>
<comment type="caution">
    <text evidence="3">The sequence shown here is derived from an EMBL/GenBank/DDBJ whole genome shotgun (WGS) entry which is preliminary data.</text>
</comment>
<dbReference type="Pfam" id="PF00353">
    <property type="entry name" value="HemolysinCabind"/>
    <property type="match status" value="3"/>
</dbReference>
<name>A0A7C3ZTZ5_9CYAN</name>
<dbReference type="SUPFAM" id="SSF51120">
    <property type="entry name" value="beta-Roll"/>
    <property type="match status" value="1"/>
</dbReference>
<dbReference type="InterPro" id="IPR050557">
    <property type="entry name" value="RTX_toxin/Mannuronan_C5-epim"/>
</dbReference>
<evidence type="ECO:0000256" key="2">
    <source>
        <dbReference type="ARBA" id="ARBA00022525"/>
    </source>
</evidence>
<accession>A0A7C3ZTZ5</accession>
<dbReference type="PANTHER" id="PTHR38340:SF1">
    <property type="entry name" value="S-LAYER PROTEIN"/>
    <property type="match status" value="1"/>
</dbReference>
<dbReference type="InterPro" id="IPR001343">
    <property type="entry name" value="Hemolysn_Ca-bd"/>
</dbReference>
<protein>
    <submittedName>
        <fullName evidence="3">Calcium-binding protein</fullName>
    </submittedName>
</protein>
<dbReference type="AlphaFoldDB" id="A0A7C3ZTZ5"/>
<evidence type="ECO:0000256" key="1">
    <source>
        <dbReference type="ARBA" id="ARBA00004613"/>
    </source>
</evidence>
<organism evidence="3">
    <name type="scientific">Planktothricoides sp. SpSt-374</name>
    <dbReference type="NCBI Taxonomy" id="2282167"/>
    <lineage>
        <taxon>Bacteria</taxon>
        <taxon>Bacillati</taxon>
        <taxon>Cyanobacteriota</taxon>
        <taxon>Cyanophyceae</taxon>
        <taxon>Oscillatoriophycideae</taxon>
        <taxon>Oscillatoriales</taxon>
        <taxon>Oscillatoriaceae</taxon>
        <taxon>Planktothricoides</taxon>
    </lineage>
</organism>
<dbReference type="EMBL" id="DSPX01000117">
    <property type="protein sequence ID" value="HGG01226.1"/>
    <property type="molecule type" value="Genomic_DNA"/>
</dbReference>
<evidence type="ECO:0000313" key="3">
    <source>
        <dbReference type="EMBL" id="HGG01226.1"/>
    </source>
</evidence>
<gene>
    <name evidence="3" type="ORF">ENR15_11400</name>
</gene>